<evidence type="ECO:0000256" key="9">
    <source>
        <dbReference type="PIRNR" id="PIRNR016636"/>
    </source>
</evidence>
<evidence type="ECO:0000313" key="12">
    <source>
        <dbReference type="Proteomes" id="UP000609323"/>
    </source>
</evidence>
<protein>
    <submittedName>
        <fullName evidence="11">Peptidoglycan O-acetyltransferase</fullName>
    </submittedName>
</protein>
<feature type="transmembrane region" description="Helical" evidence="10">
    <location>
        <begin position="318"/>
        <end position="340"/>
    </location>
</feature>
<keyword evidence="12" id="KW-1185">Reference proteome</keyword>
<accession>A0ABQ1FW63</accession>
<dbReference type="EMBL" id="BMHF01000004">
    <property type="protein sequence ID" value="GGA30693.1"/>
    <property type="molecule type" value="Genomic_DNA"/>
</dbReference>
<keyword evidence="3 9" id="KW-1003">Cell membrane</keyword>
<feature type="transmembrane region" description="Helical" evidence="10">
    <location>
        <begin position="434"/>
        <end position="453"/>
    </location>
</feature>
<evidence type="ECO:0000256" key="7">
    <source>
        <dbReference type="ARBA" id="ARBA00023136"/>
    </source>
</evidence>
<evidence type="ECO:0000256" key="6">
    <source>
        <dbReference type="ARBA" id="ARBA00022989"/>
    </source>
</evidence>
<evidence type="ECO:0000256" key="5">
    <source>
        <dbReference type="ARBA" id="ARBA00022692"/>
    </source>
</evidence>
<keyword evidence="4 9" id="KW-0808">Transferase</keyword>
<proteinExistence type="inferred from homology"/>
<evidence type="ECO:0000313" key="11">
    <source>
        <dbReference type="EMBL" id="GGA30693.1"/>
    </source>
</evidence>
<gene>
    <name evidence="11" type="primary">patA</name>
    <name evidence="11" type="ORF">GCM10010917_14690</name>
</gene>
<feature type="transmembrane region" description="Helical" evidence="10">
    <location>
        <begin position="120"/>
        <end position="141"/>
    </location>
</feature>
<dbReference type="InterPro" id="IPR051085">
    <property type="entry name" value="MB_O-acyltransferase"/>
</dbReference>
<dbReference type="InterPro" id="IPR024194">
    <property type="entry name" value="Ac/AlaTfrase_AlgI/DltB"/>
</dbReference>
<feature type="transmembrane region" description="Helical" evidence="10">
    <location>
        <begin position="55"/>
        <end position="72"/>
    </location>
</feature>
<dbReference type="Pfam" id="PF03062">
    <property type="entry name" value="MBOAT"/>
    <property type="match status" value="1"/>
</dbReference>
<feature type="transmembrane region" description="Helical" evidence="10">
    <location>
        <begin position="84"/>
        <end position="100"/>
    </location>
</feature>
<dbReference type="InterPro" id="IPR004299">
    <property type="entry name" value="MBOAT_fam"/>
</dbReference>
<reference evidence="12" key="1">
    <citation type="journal article" date="2019" name="Int. J. Syst. Evol. Microbiol.">
        <title>The Global Catalogue of Microorganisms (GCM) 10K type strain sequencing project: providing services to taxonomists for standard genome sequencing and annotation.</title>
        <authorList>
            <consortium name="The Broad Institute Genomics Platform"/>
            <consortium name="The Broad Institute Genome Sequencing Center for Infectious Disease"/>
            <person name="Wu L."/>
            <person name="Ma J."/>
        </authorList>
    </citation>
    <scope>NUCLEOTIDE SEQUENCE [LARGE SCALE GENOMIC DNA]</scope>
    <source>
        <strain evidence="12">CGMCC 1.15044</strain>
    </source>
</reference>
<organism evidence="11 12">
    <name type="scientific">Paenibacillus physcomitrellae</name>
    <dbReference type="NCBI Taxonomy" id="1619311"/>
    <lineage>
        <taxon>Bacteria</taxon>
        <taxon>Bacillati</taxon>
        <taxon>Bacillota</taxon>
        <taxon>Bacilli</taxon>
        <taxon>Bacillales</taxon>
        <taxon>Paenibacillaceae</taxon>
        <taxon>Paenibacillus</taxon>
    </lineage>
</organism>
<dbReference type="PANTHER" id="PTHR13285">
    <property type="entry name" value="ACYLTRANSFERASE"/>
    <property type="match status" value="1"/>
</dbReference>
<dbReference type="InterPro" id="IPR028362">
    <property type="entry name" value="AlgI"/>
</dbReference>
<dbReference type="Proteomes" id="UP000609323">
    <property type="component" value="Unassembled WGS sequence"/>
</dbReference>
<comment type="similarity">
    <text evidence="2 9">Belongs to the membrane-bound acyltransferase family.</text>
</comment>
<feature type="transmembrane region" description="Helical" evidence="10">
    <location>
        <begin position="6"/>
        <end position="25"/>
    </location>
</feature>
<feature type="transmembrane region" description="Helical" evidence="10">
    <location>
        <begin position="153"/>
        <end position="172"/>
    </location>
</feature>
<dbReference type="PANTHER" id="PTHR13285:SF23">
    <property type="entry name" value="TEICHOIC ACID D-ALANYLTRANSFERASE"/>
    <property type="match status" value="1"/>
</dbReference>
<keyword evidence="8 9" id="KW-0012">Acyltransferase</keyword>
<keyword evidence="7 9" id="KW-0472">Membrane</keyword>
<keyword evidence="6 10" id="KW-1133">Transmembrane helix</keyword>
<comment type="subcellular location">
    <subcellularLocation>
        <location evidence="1">Cell membrane</location>
        <topology evidence="1">Multi-pass membrane protein</topology>
    </subcellularLocation>
</comment>
<feature type="transmembrane region" description="Helical" evidence="10">
    <location>
        <begin position="398"/>
        <end position="422"/>
    </location>
</feature>
<keyword evidence="5 10" id="KW-0812">Transmembrane</keyword>
<comment type="caution">
    <text evidence="11">The sequence shown here is derived from an EMBL/GenBank/DDBJ whole genome shotgun (WGS) entry which is preliminary data.</text>
</comment>
<sequence>MIVLFNSYEFIFVFMPVTVLVYFLLNRFKLIFLSKLWLALSSLFFYCWWDVRYLPLLLGSIAFNYVMGRTIGNLGEPGNKTRKTVLFGAITVNVLLLGYYKYADFFLTNANALLNQNIPLLHIVLPLGISFFTFTQIAYLVDAYRGTAKEYNIVSYVLFVTFYPHLIAGPILHHKEMMPQFDRLKGKKFNYSNVAKGLFLFSIGLFKKVVIADSFSPIAANGFDTLTQLNFVQAWTTSLAYTVQLYYDFSGYSDMAIGIALLFNIKLPVNFNSPYKSVSIQDFWRRWHMTLSRFLRDYIYIPLGGSRKGVTRTHINSMLTMLIGGLWHGAGWTFIFWGFLHGLAQFIHRIWQKTGIRMPKWLAWFITFQFINFAWVFFRATSWDDAIKVLKGMIGLNGIGLSTVDKTTVVWLAVFILVALLFRNSMQLLERFKPGWFSAAFAAALFVFAVVYFNKISEFLYFSF</sequence>
<name>A0ABQ1FW63_9BACL</name>
<evidence type="ECO:0000256" key="1">
    <source>
        <dbReference type="ARBA" id="ARBA00004651"/>
    </source>
</evidence>
<dbReference type="PIRSF" id="PIRSF016636">
    <property type="entry name" value="AlgI_DltB"/>
    <property type="match status" value="1"/>
</dbReference>
<evidence type="ECO:0000256" key="2">
    <source>
        <dbReference type="ARBA" id="ARBA00010323"/>
    </source>
</evidence>
<evidence type="ECO:0000256" key="10">
    <source>
        <dbReference type="SAM" id="Phobius"/>
    </source>
</evidence>
<evidence type="ECO:0000256" key="4">
    <source>
        <dbReference type="ARBA" id="ARBA00022679"/>
    </source>
</evidence>
<feature type="transmembrane region" description="Helical" evidence="10">
    <location>
        <begin position="361"/>
        <end position="378"/>
    </location>
</feature>
<evidence type="ECO:0000256" key="3">
    <source>
        <dbReference type="ARBA" id="ARBA00022475"/>
    </source>
</evidence>
<evidence type="ECO:0000256" key="8">
    <source>
        <dbReference type="ARBA" id="ARBA00023315"/>
    </source>
</evidence>
<dbReference type="PIRSF" id="PIRSF500217">
    <property type="entry name" value="AlgI"/>
    <property type="match status" value="1"/>
</dbReference>